<dbReference type="SUPFAM" id="SSF51905">
    <property type="entry name" value="FAD/NAD(P)-binding domain"/>
    <property type="match status" value="1"/>
</dbReference>
<sequence length="565" mass="61844">MNELSYAYAAENAPHSWQYFVEHFDNRTQAVRDSKYAYTLSNGSYYVGVDPPAGSTPAGILYPRGGTLGGSSQVNAMNAAWAPDSEWDYIAELTGDDSWRHEEMRRHLMALENATYVRQGTPGHGHDGFLKVSNPPGTLQTIAEFPNVRSFFSEIIREVEGEFPNGTEDLARRLGRDLNRVDTDRYKPSAYAALTAIDPETASRSGIARHLNAVVAAGHPLTVSLHSLAQKIIFEEGKTGPKAVAIEYQKGEGLYSAGGQYNASQEGEVRAVRGKEIIISGGTFNTPQILKLSGIGPREELEALDIPVVMDLPAVGNFMQDNYETSVTIRAQEPWLNTSGPCTGTFDASDPCFVMWQTNATGPYVSAAYLLFNSRSSVSWNEESDLCFGSVPTGVKPGFWPGYSNLSSDPHYWSTSVIKMQTANPAGTVQLRSKDPRITPAINFHFFKQNADHDLTALSEAAELLFRGYDNTGIPYERVWPSPDVSLAQGIKDETFSHHATSSCRMGPQNATAAEACVDSKFRVKGVEALRIVDASVWPRVPGSFVNLPTFTMSTKAVEVILNKE</sequence>
<dbReference type="PROSITE" id="PS00624">
    <property type="entry name" value="GMC_OXRED_2"/>
    <property type="match status" value="1"/>
</dbReference>
<dbReference type="PANTHER" id="PTHR11552:SF80">
    <property type="entry name" value="GMC OXIDOREDUCTASE"/>
    <property type="match status" value="1"/>
</dbReference>
<dbReference type="Pfam" id="PF00732">
    <property type="entry name" value="GMC_oxred_N"/>
    <property type="match status" value="1"/>
</dbReference>
<keyword evidence="4" id="KW-1185">Reference proteome</keyword>
<dbReference type="InterPro" id="IPR036188">
    <property type="entry name" value="FAD/NAD-bd_sf"/>
</dbReference>
<evidence type="ECO:0000313" key="3">
    <source>
        <dbReference type="EMBL" id="PVH93429.1"/>
    </source>
</evidence>
<evidence type="ECO:0000313" key="4">
    <source>
        <dbReference type="Proteomes" id="UP000244855"/>
    </source>
</evidence>
<dbReference type="STRING" id="97972.A0A2V1D8E3"/>
<evidence type="ECO:0000259" key="2">
    <source>
        <dbReference type="PROSITE" id="PS00624"/>
    </source>
</evidence>
<dbReference type="InterPro" id="IPR012132">
    <property type="entry name" value="GMC_OxRdtase"/>
</dbReference>
<protein>
    <submittedName>
        <fullName evidence="3">GMC oxidoreductase</fullName>
    </submittedName>
</protein>
<dbReference type="InterPro" id="IPR000172">
    <property type="entry name" value="GMC_OxRdtase_N"/>
</dbReference>
<dbReference type="Gene3D" id="3.50.50.60">
    <property type="entry name" value="FAD/NAD(P)-binding domain"/>
    <property type="match status" value="1"/>
</dbReference>
<dbReference type="PIRSF" id="PIRSF000137">
    <property type="entry name" value="Alcohol_oxidase"/>
    <property type="match status" value="1"/>
</dbReference>
<organism evidence="3 4">
    <name type="scientific">Periconia macrospinosa</name>
    <dbReference type="NCBI Taxonomy" id="97972"/>
    <lineage>
        <taxon>Eukaryota</taxon>
        <taxon>Fungi</taxon>
        <taxon>Dikarya</taxon>
        <taxon>Ascomycota</taxon>
        <taxon>Pezizomycotina</taxon>
        <taxon>Dothideomycetes</taxon>
        <taxon>Pleosporomycetidae</taxon>
        <taxon>Pleosporales</taxon>
        <taxon>Massarineae</taxon>
        <taxon>Periconiaceae</taxon>
        <taxon>Periconia</taxon>
    </lineage>
</organism>
<dbReference type="EMBL" id="KZ805590">
    <property type="protein sequence ID" value="PVH93429.1"/>
    <property type="molecule type" value="Genomic_DNA"/>
</dbReference>
<evidence type="ECO:0000256" key="1">
    <source>
        <dbReference type="ARBA" id="ARBA00010790"/>
    </source>
</evidence>
<reference evidence="3 4" key="1">
    <citation type="journal article" date="2018" name="Sci. Rep.">
        <title>Comparative genomics provides insights into the lifestyle and reveals functional heterogeneity of dark septate endophytic fungi.</title>
        <authorList>
            <person name="Knapp D.G."/>
            <person name="Nemeth J.B."/>
            <person name="Barry K."/>
            <person name="Hainaut M."/>
            <person name="Henrissat B."/>
            <person name="Johnson J."/>
            <person name="Kuo A."/>
            <person name="Lim J.H.P."/>
            <person name="Lipzen A."/>
            <person name="Nolan M."/>
            <person name="Ohm R.A."/>
            <person name="Tamas L."/>
            <person name="Grigoriev I.V."/>
            <person name="Spatafora J.W."/>
            <person name="Nagy L.G."/>
            <person name="Kovacs G.M."/>
        </authorList>
    </citation>
    <scope>NUCLEOTIDE SEQUENCE [LARGE SCALE GENOMIC DNA]</scope>
    <source>
        <strain evidence="3 4">DSE2036</strain>
    </source>
</reference>
<proteinExistence type="inferred from homology"/>
<dbReference type="OrthoDB" id="269227at2759"/>
<gene>
    <name evidence="3" type="ORF">DM02DRAFT_574412</name>
</gene>
<dbReference type="AlphaFoldDB" id="A0A2V1D8E3"/>
<dbReference type="GO" id="GO:0050660">
    <property type="term" value="F:flavin adenine dinucleotide binding"/>
    <property type="evidence" value="ECO:0007669"/>
    <property type="project" value="InterPro"/>
</dbReference>
<name>A0A2V1D8E3_9PLEO</name>
<accession>A0A2V1D8E3</accession>
<dbReference type="GO" id="GO:0016614">
    <property type="term" value="F:oxidoreductase activity, acting on CH-OH group of donors"/>
    <property type="evidence" value="ECO:0007669"/>
    <property type="project" value="InterPro"/>
</dbReference>
<dbReference type="Gene3D" id="3.30.560.10">
    <property type="entry name" value="Glucose Oxidase, domain 3"/>
    <property type="match status" value="1"/>
</dbReference>
<dbReference type="Pfam" id="PF05199">
    <property type="entry name" value="GMC_oxred_C"/>
    <property type="match status" value="1"/>
</dbReference>
<dbReference type="SUPFAM" id="SSF54373">
    <property type="entry name" value="FAD-linked reductases, C-terminal domain"/>
    <property type="match status" value="1"/>
</dbReference>
<dbReference type="InterPro" id="IPR007867">
    <property type="entry name" value="GMC_OxRtase_C"/>
</dbReference>
<dbReference type="Proteomes" id="UP000244855">
    <property type="component" value="Unassembled WGS sequence"/>
</dbReference>
<dbReference type="PANTHER" id="PTHR11552">
    <property type="entry name" value="GLUCOSE-METHANOL-CHOLINE GMC OXIDOREDUCTASE"/>
    <property type="match status" value="1"/>
</dbReference>
<feature type="domain" description="Glucose-methanol-choline oxidoreductase N-terminal" evidence="2">
    <location>
        <begin position="282"/>
        <end position="296"/>
    </location>
</feature>
<comment type="similarity">
    <text evidence="1">Belongs to the GMC oxidoreductase family.</text>
</comment>